<feature type="transmembrane region" description="Helical" evidence="1">
    <location>
        <begin position="100"/>
        <end position="117"/>
    </location>
</feature>
<gene>
    <name evidence="3" type="ORF">DealDRAFT_0506</name>
</gene>
<evidence type="ECO:0000259" key="2">
    <source>
        <dbReference type="Pfam" id="PF02517"/>
    </source>
</evidence>
<feature type="transmembrane region" description="Helical" evidence="1">
    <location>
        <begin position="144"/>
        <end position="163"/>
    </location>
</feature>
<dbReference type="RefSeq" id="WP_008514558.1">
    <property type="nucleotide sequence ID" value="NZ_ACJM01000002.1"/>
</dbReference>
<protein>
    <submittedName>
        <fullName evidence="3">Abortive infection protein</fullName>
    </submittedName>
</protein>
<dbReference type="InterPro" id="IPR003675">
    <property type="entry name" value="Rce1/LyrA-like_dom"/>
</dbReference>
<feature type="transmembrane region" description="Helical" evidence="1">
    <location>
        <begin position="21"/>
        <end position="42"/>
    </location>
</feature>
<keyword evidence="1" id="KW-1133">Transmembrane helix</keyword>
<evidence type="ECO:0000256" key="1">
    <source>
        <dbReference type="SAM" id="Phobius"/>
    </source>
</evidence>
<dbReference type="GO" id="GO:0004175">
    <property type="term" value="F:endopeptidase activity"/>
    <property type="evidence" value="ECO:0007669"/>
    <property type="project" value="UniProtKB-ARBA"/>
</dbReference>
<keyword evidence="4" id="KW-1185">Reference proteome</keyword>
<name>C0GDU3_DETAL</name>
<comment type="caution">
    <text evidence="3">The sequence shown here is derived from an EMBL/GenBank/DDBJ whole genome shotgun (WGS) entry which is preliminary data.</text>
</comment>
<sequence length="165" mass="18987">MRAPYKIPYSRMRKQFDFKEKALFIIGLTVILIGINILAGLLHLRVLGEPDILKQFNSISEIVAISARAALLEEVVFRFIMITVIMHLLQRVSKFHKMSVSRMWLVSLIISSLAFMFVHSTEAYLIAFAFGMLLGYTFIKHGLIVVIAIHFLVNVSTFTYFFLFH</sequence>
<accession>C0GDU3</accession>
<dbReference type="AlphaFoldDB" id="C0GDU3"/>
<dbReference type="Pfam" id="PF02517">
    <property type="entry name" value="Rce1-like"/>
    <property type="match status" value="1"/>
</dbReference>
<evidence type="ECO:0000313" key="3">
    <source>
        <dbReference type="EMBL" id="EEG78576.1"/>
    </source>
</evidence>
<keyword evidence="1" id="KW-0472">Membrane</keyword>
<reference evidence="3 4" key="1">
    <citation type="submission" date="2009-02" db="EMBL/GenBank/DDBJ databases">
        <title>Sequencing of the draft genome and assembly of Dethiobacter alkaliphilus AHT 1.</title>
        <authorList>
            <consortium name="US DOE Joint Genome Institute (JGI-PGF)"/>
            <person name="Lucas S."/>
            <person name="Copeland A."/>
            <person name="Lapidus A."/>
            <person name="Glavina del Rio T."/>
            <person name="Dalin E."/>
            <person name="Tice H."/>
            <person name="Bruce D."/>
            <person name="Goodwin L."/>
            <person name="Pitluck S."/>
            <person name="Larimer F."/>
            <person name="Land M.L."/>
            <person name="Hauser L."/>
            <person name="Muyzer G."/>
        </authorList>
    </citation>
    <scope>NUCLEOTIDE SEQUENCE [LARGE SCALE GENOMIC DNA]</scope>
    <source>
        <strain evidence="3 4">AHT 1</strain>
    </source>
</reference>
<organism evidence="3 4">
    <name type="scientific">Dethiobacter alkaliphilus AHT 1</name>
    <dbReference type="NCBI Taxonomy" id="555088"/>
    <lineage>
        <taxon>Bacteria</taxon>
        <taxon>Bacillati</taxon>
        <taxon>Bacillota</taxon>
        <taxon>Dethiobacteria</taxon>
        <taxon>Dethiobacterales</taxon>
        <taxon>Dethiobacteraceae</taxon>
        <taxon>Dethiobacter</taxon>
    </lineage>
</organism>
<dbReference type="EMBL" id="ACJM01000002">
    <property type="protein sequence ID" value="EEG78576.1"/>
    <property type="molecule type" value="Genomic_DNA"/>
</dbReference>
<keyword evidence="1" id="KW-0812">Transmembrane</keyword>
<dbReference type="Proteomes" id="UP000006443">
    <property type="component" value="Unassembled WGS sequence"/>
</dbReference>
<proteinExistence type="predicted"/>
<feature type="transmembrane region" description="Helical" evidence="1">
    <location>
        <begin position="62"/>
        <end position="88"/>
    </location>
</feature>
<dbReference type="GO" id="GO:0080120">
    <property type="term" value="P:CAAX-box protein maturation"/>
    <property type="evidence" value="ECO:0007669"/>
    <property type="project" value="UniProtKB-ARBA"/>
</dbReference>
<evidence type="ECO:0000313" key="4">
    <source>
        <dbReference type="Proteomes" id="UP000006443"/>
    </source>
</evidence>
<feature type="domain" description="CAAX prenyl protease 2/Lysostaphin resistance protein A-like" evidence="2">
    <location>
        <begin position="58"/>
        <end position="155"/>
    </location>
</feature>
<dbReference type="eggNOG" id="ENOG5033KVY">
    <property type="taxonomic scope" value="Bacteria"/>
</dbReference>